<keyword evidence="1" id="KW-0507">mRNA processing</keyword>
<dbReference type="InterPro" id="IPR001878">
    <property type="entry name" value="Znf_CCHC"/>
</dbReference>
<dbReference type="PROSITE" id="PS50158">
    <property type="entry name" value="ZF_CCHC"/>
    <property type="match status" value="1"/>
</dbReference>
<dbReference type="GO" id="GO:0006397">
    <property type="term" value="P:mRNA processing"/>
    <property type="evidence" value="ECO:0007669"/>
    <property type="project" value="UniProtKB-KW"/>
</dbReference>
<evidence type="ECO:0000313" key="4">
    <source>
        <dbReference type="EMBL" id="KAF9440590.1"/>
    </source>
</evidence>
<dbReference type="EMBL" id="MU152409">
    <property type="protein sequence ID" value="KAF9440590.1"/>
    <property type="molecule type" value="Genomic_DNA"/>
</dbReference>
<accession>A0A9P6BWM6</accession>
<feature type="non-terminal residue" evidence="4">
    <location>
        <position position="1"/>
    </location>
</feature>
<keyword evidence="5" id="KW-1185">Reference proteome</keyword>
<comment type="caution">
    <text evidence="4">The sequence shown here is derived from an EMBL/GenBank/DDBJ whole genome shotgun (WGS) entry which is preliminary data.</text>
</comment>
<sequence>DAGHHISDDDLLLAITAGLLHFYDPFLVSINTLSNSEYTLELIIPQLINKFTCQSARNHAHTPVTNASDDAMIVTADGHCVPLSEVTCYCCGRKGHYQSNCPSLKRGHIANTVEALELEDDDDASF</sequence>
<dbReference type="Gene3D" id="4.10.60.10">
    <property type="entry name" value="Zinc finger, CCHC-type"/>
    <property type="match status" value="1"/>
</dbReference>
<organism evidence="4 5">
    <name type="scientific">Macrolepiota fuliginosa MF-IS2</name>
    <dbReference type="NCBI Taxonomy" id="1400762"/>
    <lineage>
        <taxon>Eukaryota</taxon>
        <taxon>Fungi</taxon>
        <taxon>Dikarya</taxon>
        <taxon>Basidiomycota</taxon>
        <taxon>Agaricomycotina</taxon>
        <taxon>Agaricomycetes</taxon>
        <taxon>Agaricomycetidae</taxon>
        <taxon>Agaricales</taxon>
        <taxon>Agaricineae</taxon>
        <taxon>Agaricaceae</taxon>
        <taxon>Macrolepiota</taxon>
    </lineage>
</organism>
<dbReference type="InterPro" id="IPR036875">
    <property type="entry name" value="Znf_CCHC_sf"/>
</dbReference>
<gene>
    <name evidence="4" type="ORF">P691DRAFT_687219</name>
</gene>
<evidence type="ECO:0000259" key="3">
    <source>
        <dbReference type="PROSITE" id="PS50158"/>
    </source>
</evidence>
<reference evidence="4" key="1">
    <citation type="submission" date="2020-11" db="EMBL/GenBank/DDBJ databases">
        <authorList>
            <consortium name="DOE Joint Genome Institute"/>
            <person name="Ahrendt S."/>
            <person name="Riley R."/>
            <person name="Andreopoulos W."/>
            <person name="Labutti K."/>
            <person name="Pangilinan J."/>
            <person name="Ruiz-Duenas F.J."/>
            <person name="Barrasa J.M."/>
            <person name="Sanchez-Garcia M."/>
            <person name="Camarero S."/>
            <person name="Miyauchi S."/>
            <person name="Serrano A."/>
            <person name="Linde D."/>
            <person name="Babiker R."/>
            <person name="Drula E."/>
            <person name="Ayuso-Fernandez I."/>
            <person name="Pacheco R."/>
            <person name="Padilla G."/>
            <person name="Ferreira P."/>
            <person name="Barriuso J."/>
            <person name="Kellner H."/>
            <person name="Castanera R."/>
            <person name="Alfaro M."/>
            <person name="Ramirez L."/>
            <person name="Pisabarro A.G."/>
            <person name="Kuo A."/>
            <person name="Tritt A."/>
            <person name="Lipzen A."/>
            <person name="He G."/>
            <person name="Yan M."/>
            <person name="Ng V."/>
            <person name="Cullen D."/>
            <person name="Martin F."/>
            <person name="Rosso M.-N."/>
            <person name="Henrissat B."/>
            <person name="Hibbett D."/>
            <person name="Martinez A.T."/>
            <person name="Grigoriev I.V."/>
        </authorList>
    </citation>
    <scope>NUCLEOTIDE SEQUENCE</scope>
    <source>
        <strain evidence="4">MF-IS2</strain>
    </source>
</reference>
<dbReference type="AlphaFoldDB" id="A0A9P6BWM6"/>
<evidence type="ECO:0000313" key="5">
    <source>
        <dbReference type="Proteomes" id="UP000807342"/>
    </source>
</evidence>
<keyword evidence="2" id="KW-0863">Zinc-finger</keyword>
<keyword evidence="2" id="KW-0479">Metal-binding</keyword>
<dbReference type="OrthoDB" id="3265539at2759"/>
<proteinExistence type="predicted"/>
<name>A0A9P6BWM6_9AGAR</name>
<dbReference type="SUPFAM" id="SSF57756">
    <property type="entry name" value="Retrovirus zinc finger-like domains"/>
    <property type="match status" value="1"/>
</dbReference>
<protein>
    <recommendedName>
        <fullName evidence="3">CCHC-type domain-containing protein</fullName>
    </recommendedName>
</protein>
<feature type="domain" description="CCHC-type" evidence="3">
    <location>
        <begin position="88"/>
        <end position="103"/>
    </location>
</feature>
<keyword evidence="2" id="KW-0862">Zinc</keyword>
<dbReference type="Proteomes" id="UP000807342">
    <property type="component" value="Unassembled WGS sequence"/>
</dbReference>
<evidence type="ECO:0000256" key="2">
    <source>
        <dbReference type="PROSITE-ProRule" id="PRU00047"/>
    </source>
</evidence>
<evidence type="ECO:0000256" key="1">
    <source>
        <dbReference type="ARBA" id="ARBA00022664"/>
    </source>
</evidence>
<dbReference type="GO" id="GO:0003676">
    <property type="term" value="F:nucleic acid binding"/>
    <property type="evidence" value="ECO:0007669"/>
    <property type="project" value="InterPro"/>
</dbReference>
<dbReference type="GO" id="GO:0008270">
    <property type="term" value="F:zinc ion binding"/>
    <property type="evidence" value="ECO:0007669"/>
    <property type="project" value="UniProtKB-KW"/>
</dbReference>